<sequence>MVGIEVLIDNRDGNIYEVPVTSLSWKTEKTGKASELNVSLLNPKPLENKIVSGAIVRVIDDGHKVFYGYSFKTGFGKDSEFNIIAYDQLKYLMYEDTFVIPSMLTEKAVERICSMANLKLSSVAKTGFTAPGMVEENKKTLDVIMKYIDSAIVATNQSFVFMDDFGSLGLHNISDLVIPPTDFYIGEESLLYDFDYSVSIEDSYNRVKLVLDDKEASKRRVFIAQDSSNIAKWGQLQYYKKVDENMTPAQIESLLNVLLAVHNKEKKELSLKCLGDWRVRAGKMVFIYIEKLGIKQLFLVETCTHDWSAKVHTMSLELKVVS</sequence>
<protein>
    <recommendedName>
        <fullName evidence="1">YqbQ/XkdQ domain-containing protein</fullName>
    </recommendedName>
</protein>
<gene>
    <name evidence="2" type="ORF">FC748_01170</name>
</gene>
<dbReference type="Proteomes" id="UP000308330">
    <property type="component" value="Unassembled WGS sequence"/>
</dbReference>
<accession>A0ABY2T1H6</accession>
<dbReference type="RefSeq" id="WP_108029908.1">
    <property type="nucleotide sequence ID" value="NZ_PYUE01000002.1"/>
</dbReference>
<keyword evidence="3" id="KW-1185">Reference proteome</keyword>
<proteinExistence type="predicted"/>
<dbReference type="Pfam" id="PF24032">
    <property type="entry name" value="YQBQ"/>
    <property type="match status" value="1"/>
</dbReference>
<evidence type="ECO:0000259" key="1">
    <source>
        <dbReference type="Pfam" id="PF24032"/>
    </source>
</evidence>
<name>A0ABY2T1H6_9BACI</name>
<comment type="caution">
    <text evidence="2">The sequence shown here is derived from an EMBL/GenBank/DDBJ whole genome shotgun (WGS) entry which is preliminary data.</text>
</comment>
<feature type="domain" description="YqbQ/XkdQ" evidence="1">
    <location>
        <begin position="24"/>
        <end position="319"/>
    </location>
</feature>
<reference evidence="2 3" key="1">
    <citation type="submission" date="2019-04" db="EMBL/GenBank/DDBJ databases">
        <title>Lysinibacillus genome sequencing.</title>
        <authorList>
            <person name="Dunlap C."/>
        </authorList>
    </citation>
    <scope>NUCLEOTIDE SEQUENCE [LARGE SCALE GENOMIC DNA]</scope>
    <source>
        <strain evidence="2 3">KCTC 33042</strain>
    </source>
</reference>
<evidence type="ECO:0000313" key="2">
    <source>
        <dbReference type="EMBL" id="TKI49863.1"/>
    </source>
</evidence>
<evidence type="ECO:0000313" key="3">
    <source>
        <dbReference type="Proteomes" id="UP000308330"/>
    </source>
</evidence>
<organism evidence="2 3">
    <name type="scientific">Lysinibacillus tabacifolii</name>
    <dbReference type="NCBI Taxonomy" id="1173107"/>
    <lineage>
        <taxon>Bacteria</taxon>
        <taxon>Bacillati</taxon>
        <taxon>Bacillota</taxon>
        <taxon>Bacilli</taxon>
        <taxon>Bacillales</taxon>
        <taxon>Bacillaceae</taxon>
        <taxon>Lysinibacillus</taxon>
    </lineage>
</organism>
<dbReference type="InterPro" id="IPR056937">
    <property type="entry name" value="YqbQ/XkdQ"/>
</dbReference>
<dbReference type="EMBL" id="SZPT01000001">
    <property type="protein sequence ID" value="TKI49863.1"/>
    <property type="molecule type" value="Genomic_DNA"/>
</dbReference>